<accession>A0A5C1Q7R0</accession>
<reference evidence="1 2" key="2">
    <citation type="submission" date="2019-09" db="EMBL/GenBank/DDBJ databases">
        <title>Complete Genome Sequence and Methylome Analysis of free living Spirochaetas.</title>
        <authorList>
            <person name="Leshcheva N."/>
            <person name="Mikheeva N."/>
        </authorList>
    </citation>
    <scope>NUCLEOTIDE SEQUENCE [LARGE SCALE GENOMIC DNA]</scope>
    <source>
        <strain evidence="1 2">P</strain>
    </source>
</reference>
<protein>
    <submittedName>
        <fullName evidence="1">Uncharacterized protein</fullName>
    </submittedName>
</protein>
<dbReference type="OrthoDB" id="370243at2"/>
<sequence>MAIKSALELAMERASNIKIDKNELKRKELEVRGKEAASKFLNTPKYDFLKWFTELENDNKNEILQGVVWVFVKNITLPNSTADIDKLLKIKEGFLLISNKKEEIENIFTQLITAFQQYIDNSKTLLEQAKTEFAPRLQQKAMQIAQQTGQMIPIEPETDRDFIEFHRDQQIQVDDHYKEYIKQATEVLKETI</sequence>
<dbReference type="RefSeq" id="WP_149567322.1">
    <property type="nucleotide sequence ID" value="NZ_CP035807.1"/>
</dbReference>
<keyword evidence="2" id="KW-1185">Reference proteome</keyword>
<dbReference type="AlphaFoldDB" id="A0A5C1Q7R0"/>
<organism evidence="1 2">
    <name type="scientific">Thiospirochaeta perfilievii</name>
    <dbReference type="NCBI Taxonomy" id="252967"/>
    <lineage>
        <taxon>Bacteria</taxon>
        <taxon>Pseudomonadati</taxon>
        <taxon>Spirochaetota</taxon>
        <taxon>Spirochaetia</taxon>
        <taxon>Spirochaetales</taxon>
        <taxon>Spirochaetaceae</taxon>
        <taxon>Thiospirochaeta</taxon>
    </lineage>
</organism>
<evidence type="ECO:0000313" key="1">
    <source>
        <dbReference type="EMBL" id="QEN04065.1"/>
    </source>
</evidence>
<reference evidence="1 2" key="1">
    <citation type="submission" date="2019-02" db="EMBL/GenBank/DDBJ databases">
        <authorList>
            <person name="Fomenkov A."/>
            <person name="Dubinina G."/>
            <person name="Grabovich M."/>
            <person name="Vincze T."/>
            <person name="Roberts R.J."/>
        </authorList>
    </citation>
    <scope>NUCLEOTIDE SEQUENCE [LARGE SCALE GENOMIC DNA]</scope>
    <source>
        <strain evidence="1 2">P</strain>
    </source>
</reference>
<evidence type="ECO:0000313" key="2">
    <source>
        <dbReference type="Proteomes" id="UP000323824"/>
    </source>
</evidence>
<name>A0A5C1Q7R0_9SPIO</name>
<dbReference type="Pfam" id="PF20362">
    <property type="entry name" value="DUF6657"/>
    <property type="match status" value="1"/>
</dbReference>
<gene>
    <name evidence="1" type="ORF">EW093_04890</name>
</gene>
<dbReference type="KEGG" id="sper:EW093_04890"/>
<dbReference type="EMBL" id="CP035807">
    <property type="protein sequence ID" value="QEN04065.1"/>
    <property type="molecule type" value="Genomic_DNA"/>
</dbReference>
<dbReference type="Proteomes" id="UP000323824">
    <property type="component" value="Chromosome"/>
</dbReference>
<dbReference type="InterPro" id="IPR046598">
    <property type="entry name" value="DUF6657"/>
</dbReference>
<proteinExistence type="predicted"/>